<dbReference type="Gene3D" id="3.40.50.1820">
    <property type="entry name" value="alpha/beta hydrolase"/>
    <property type="match status" value="1"/>
</dbReference>
<accession>A0A5J6Z851</accession>
<evidence type="ECO:0000256" key="1">
    <source>
        <dbReference type="SAM" id="MobiDB-lite"/>
    </source>
</evidence>
<feature type="compositionally biased region" description="Low complexity" evidence="1">
    <location>
        <begin position="27"/>
        <end position="37"/>
    </location>
</feature>
<keyword evidence="3" id="KW-0378">Hydrolase</keyword>
<reference evidence="4" key="1">
    <citation type="submission" date="2019-10" db="EMBL/GenBank/DDBJ databases">
        <title>Complete genome sequence of Corynebacterium urogenitalis DSM 108747, isolated from the genital tract of a cow.</title>
        <authorList>
            <person name="Ruckert C."/>
            <person name="Ballas P."/>
            <person name="Wagener K."/>
            <person name="Drillich M."/>
            <person name="Kaempfer P."/>
            <person name="Busse H.-J."/>
            <person name="Ehling-Schulz M."/>
        </authorList>
    </citation>
    <scope>NUCLEOTIDE SEQUENCE [LARGE SCALE GENOMIC DNA]</scope>
    <source>
        <strain evidence="4">LMM 1652</strain>
    </source>
</reference>
<dbReference type="InterPro" id="IPR000073">
    <property type="entry name" value="AB_hydrolase_1"/>
</dbReference>
<dbReference type="EC" id="3.1.1.3" evidence="3"/>
<organism evidence="3 4">
    <name type="scientific">Corynebacterium urogenitale</name>
    <dbReference type="NCBI Taxonomy" id="2487892"/>
    <lineage>
        <taxon>Bacteria</taxon>
        <taxon>Bacillati</taxon>
        <taxon>Actinomycetota</taxon>
        <taxon>Actinomycetes</taxon>
        <taxon>Mycobacteriales</taxon>
        <taxon>Corynebacteriaceae</taxon>
        <taxon>Corynebacterium</taxon>
    </lineage>
</organism>
<dbReference type="PANTHER" id="PTHR37946">
    <property type="entry name" value="SLL1969 PROTEIN"/>
    <property type="match status" value="1"/>
</dbReference>
<protein>
    <submittedName>
        <fullName evidence="3">Lipase</fullName>
        <ecNumber evidence="3">3.1.1.3</ecNumber>
    </submittedName>
</protein>
<dbReference type="KEGG" id="cuo:CUROG_01990"/>
<feature type="region of interest" description="Disordered" evidence="1">
    <location>
        <begin position="1"/>
        <end position="91"/>
    </location>
</feature>
<dbReference type="Pfam" id="PF00561">
    <property type="entry name" value="Abhydrolase_1"/>
    <property type="match status" value="1"/>
</dbReference>
<dbReference type="GO" id="GO:0004806">
    <property type="term" value="F:triacylglycerol lipase activity"/>
    <property type="evidence" value="ECO:0007669"/>
    <property type="project" value="UniProtKB-EC"/>
</dbReference>
<gene>
    <name evidence="3" type="primary">lipA1</name>
    <name evidence="3" type="ORF">CUROG_01990</name>
</gene>
<feature type="compositionally biased region" description="Polar residues" evidence="1">
    <location>
        <begin position="17"/>
        <end position="26"/>
    </location>
</feature>
<dbReference type="InterPro" id="IPR029058">
    <property type="entry name" value="AB_hydrolase_fold"/>
</dbReference>
<feature type="compositionally biased region" description="Acidic residues" evidence="1">
    <location>
        <begin position="390"/>
        <end position="401"/>
    </location>
</feature>
<feature type="region of interest" description="Disordered" evidence="1">
    <location>
        <begin position="390"/>
        <end position="409"/>
    </location>
</feature>
<dbReference type="Proteomes" id="UP000326711">
    <property type="component" value="Chromosome"/>
</dbReference>
<keyword evidence="4" id="KW-1185">Reference proteome</keyword>
<evidence type="ECO:0000313" key="4">
    <source>
        <dbReference type="Proteomes" id="UP000326711"/>
    </source>
</evidence>
<name>A0A5J6Z851_9CORY</name>
<evidence type="ECO:0000259" key="2">
    <source>
        <dbReference type="Pfam" id="PF00561"/>
    </source>
</evidence>
<proteinExistence type="predicted"/>
<dbReference type="RefSeq" id="WP_151902249.1">
    <property type="nucleotide sequence ID" value="NZ_CP045032.1"/>
</dbReference>
<dbReference type="AlphaFoldDB" id="A0A5J6Z851"/>
<dbReference type="EMBL" id="CP045032">
    <property type="protein sequence ID" value="QFQ01797.1"/>
    <property type="molecule type" value="Genomic_DNA"/>
</dbReference>
<sequence>MSEATEPADSAEPAESTAGTASFGNPSTSDATASADAVYAEDLTEDDYLHSELDGSFDEEELAQRLAFSDEVEADGDPEDSDDSTEEGSRSWLTRLSSGLGSGMASTGKFIWDIPGNLAMARSGNPQLRRDANTTPLGARQVSHGYADDLWQARPPIHRPYPVVLIHGTISSKNVWQNLVLRLRADDFVVFCPDYGVHGTQDIPTSANDVGAYIEQVLAATGAPQVDIVGHSQGGLLARYWINELDGEDYVHHLISLGSPHHGTSLLGLLGGLLTSETTQRMAASTVRKIMGPAGMQQVVGSPLLETLKASEDTRPDILYTSYATLNDTTIVPHDQAFLKGEGLRTDGSPRVKNLYLQDVGIQRCRHEELPTSSRVQEIVHQTLLDGLDTEVDDSADDAVDDSTRDNER</sequence>
<feature type="compositionally biased region" description="Acidic residues" evidence="1">
    <location>
        <begin position="70"/>
        <end position="86"/>
    </location>
</feature>
<dbReference type="SUPFAM" id="SSF53474">
    <property type="entry name" value="alpha/beta-Hydrolases"/>
    <property type="match status" value="1"/>
</dbReference>
<evidence type="ECO:0000313" key="3">
    <source>
        <dbReference type="EMBL" id="QFQ01797.1"/>
    </source>
</evidence>
<dbReference type="OrthoDB" id="8871309at2"/>
<dbReference type="PANTHER" id="PTHR37946:SF1">
    <property type="entry name" value="SLL1969 PROTEIN"/>
    <property type="match status" value="1"/>
</dbReference>
<feature type="domain" description="AB hydrolase-1" evidence="2">
    <location>
        <begin position="161"/>
        <end position="289"/>
    </location>
</feature>